<dbReference type="OMA" id="ECISPHA"/>
<evidence type="ECO:0000259" key="5">
    <source>
        <dbReference type="Pfam" id="PF15063"/>
    </source>
</evidence>
<organism evidence="6 7">
    <name type="scientific">Sphenodon punctatus</name>
    <name type="common">Tuatara</name>
    <name type="synonym">Hatteria punctata</name>
    <dbReference type="NCBI Taxonomy" id="8508"/>
    <lineage>
        <taxon>Eukaryota</taxon>
        <taxon>Metazoa</taxon>
        <taxon>Chordata</taxon>
        <taxon>Craniata</taxon>
        <taxon>Vertebrata</taxon>
        <taxon>Euteleostomi</taxon>
        <taxon>Lepidosauria</taxon>
        <taxon>Sphenodontia</taxon>
        <taxon>Sphenodontidae</taxon>
        <taxon>Sphenodon</taxon>
    </lineage>
</organism>
<dbReference type="GeneTree" id="ENSGT00510000049872"/>
<dbReference type="GO" id="GO:0043410">
    <property type="term" value="P:positive regulation of MAPK cascade"/>
    <property type="evidence" value="ECO:0007669"/>
    <property type="project" value="Ensembl"/>
</dbReference>
<dbReference type="InterPro" id="IPR020282">
    <property type="entry name" value="Avpi1/C8orf4_dom"/>
</dbReference>
<reference evidence="6" key="2">
    <citation type="submission" date="2025-09" db="UniProtKB">
        <authorList>
            <consortium name="Ensembl"/>
        </authorList>
    </citation>
    <scope>IDENTIFICATION</scope>
</reference>
<feature type="domain" description="Arginine vasopressin-induced protein 1/transcriptional and immune response regulator" evidence="5">
    <location>
        <begin position="2"/>
        <end position="75"/>
    </location>
</feature>
<dbReference type="PANTHER" id="PTHR14350">
    <property type="entry name" value="ARGININE VASOPRESSIN-INDUCED PROTEIN 1"/>
    <property type="match status" value="1"/>
</dbReference>
<protein>
    <recommendedName>
        <fullName evidence="2">Arginine vasopressin-induced protein 1</fullName>
    </recommendedName>
</protein>
<evidence type="ECO:0000313" key="6">
    <source>
        <dbReference type="Ensembl" id="ENSSPUP00000016666.1"/>
    </source>
</evidence>
<evidence type="ECO:0000313" key="7">
    <source>
        <dbReference type="Proteomes" id="UP000694392"/>
    </source>
</evidence>
<accession>A0A8D0H0M7</accession>
<evidence type="ECO:0000256" key="3">
    <source>
        <dbReference type="ARBA" id="ARBA00023306"/>
    </source>
</evidence>
<evidence type="ECO:0000256" key="1">
    <source>
        <dbReference type="ARBA" id="ARBA00002403"/>
    </source>
</evidence>
<evidence type="ECO:0000256" key="2">
    <source>
        <dbReference type="ARBA" id="ARBA00020697"/>
    </source>
</evidence>
<keyword evidence="7" id="KW-1185">Reference proteome</keyword>
<proteinExistence type="predicted"/>
<sequence>MGTPASVAACELPQCQAPESRSRKKASGNIFQGVGLLELWRLFRSSGDAWAEERARLVWECAGEQRVAQALGQLHRRQRRRPRQRRDQPQQRGPAMDPDSDIGQLGLQHFSSLRIEDRSSPLCGDAGGSSKLEVPGRARQRKGGPGPLGYLRGVRR</sequence>
<dbReference type="Ensembl" id="ENSSPUT00000017753.1">
    <property type="protein sequence ID" value="ENSSPUP00000016666.1"/>
    <property type="gene ID" value="ENSSPUG00000012899.1"/>
</dbReference>
<name>A0A8D0H0M7_SPHPU</name>
<dbReference type="Pfam" id="PF15063">
    <property type="entry name" value="TC1"/>
    <property type="match status" value="1"/>
</dbReference>
<feature type="region of interest" description="Disordered" evidence="4">
    <location>
        <begin position="71"/>
        <end position="156"/>
    </location>
</feature>
<keyword evidence="3" id="KW-0131">Cell cycle</keyword>
<reference evidence="6" key="1">
    <citation type="submission" date="2025-08" db="UniProtKB">
        <authorList>
            <consortium name="Ensembl"/>
        </authorList>
    </citation>
    <scope>IDENTIFICATION</scope>
</reference>
<feature type="compositionally biased region" description="Basic residues" evidence="4">
    <location>
        <begin position="74"/>
        <end position="84"/>
    </location>
</feature>
<dbReference type="AlphaFoldDB" id="A0A8D0H0M7"/>
<gene>
    <name evidence="6" type="primary">AVPI1</name>
</gene>
<dbReference type="InterPro" id="IPR039579">
    <property type="entry name" value="AVPI1"/>
</dbReference>
<dbReference type="Proteomes" id="UP000694392">
    <property type="component" value="Unplaced"/>
</dbReference>
<comment type="function">
    <text evidence="1">May be involved in MAP kinase activation, epithelial sodium channel (ENaC) down-regulation and cell cycling.</text>
</comment>
<evidence type="ECO:0000256" key="4">
    <source>
        <dbReference type="SAM" id="MobiDB-lite"/>
    </source>
</evidence>